<dbReference type="Pfam" id="PF02789">
    <property type="entry name" value="Peptidase_M17_N"/>
    <property type="match status" value="1"/>
</dbReference>
<feature type="active site" evidence="8">
    <location>
        <position position="348"/>
    </location>
</feature>
<dbReference type="CDD" id="cd00433">
    <property type="entry name" value="Peptidase_M17"/>
    <property type="match status" value="1"/>
</dbReference>
<dbReference type="OrthoDB" id="9809354at2"/>
<evidence type="ECO:0000313" key="11">
    <source>
        <dbReference type="Proteomes" id="UP000260351"/>
    </source>
</evidence>
<dbReference type="Gene3D" id="3.40.630.10">
    <property type="entry name" value="Zn peptidases"/>
    <property type="match status" value="1"/>
</dbReference>
<dbReference type="EMBL" id="QUZK01000037">
    <property type="protein sequence ID" value="RFF30296.1"/>
    <property type="molecule type" value="Genomic_DNA"/>
</dbReference>
<dbReference type="SUPFAM" id="SSF52949">
    <property type="entry name" value="Macro domain-like"/>
    <property type="match status" value="1"/>
</dbReference>
<comment type="caution">
    <text evidence="10">The sequence shown here is derived from an EMBL/GenBank/DDBJ whole genome shotgun (WGS) entry which is preliminary data.</text>
</comment>
<name>A0A3E1K8E0_9GAMM</name>
<feature type="binding site" evidence="8">
    <location>
        <position position="267"/>
    </location>
    <ligand>
        <name>Mn(2+)</name>
        <dbReference type="ChEBI" id="CHEBI:29035"/>
        <label>1</label>
    </ligand>
</feature>
<keyword evidence="8" id="KW-0479">Metal-binding</keyword>
<sequence>MQFTTTDAAPTAVDTDCLIAGLSEDGLSGHLAEIDRASDGLLSRLHESGDLPAKAGQTVMLHAVPGIQADRLLIVGLGKTEKFDGVAFDKAVKAAGKALRQSRAKSAHCLLADADVADRGNDWKLRQAGIALVYADYIYSATKQPKDDAPPATETVSFPGGDGAAQQLSLASAIAAGVRRARDLADLPPNICTPAYLAETAEKMAAEHAKLEVEILEEDTMRSLGMNALMAVAEGSANRPRLIRLSWKGGASGDAPLAMVGKGVTFDTGGISIKPRDLMEQMKFDMGGAAATIGAIEAVARLGLPMNVEGVVAAVENMPDGKAYRPGDVITAMNGKTIEVHNTDAEGRMILADALSWTGQKLKPQTTVDMATLTGACVVALGHHASAVMTQDDELAEELLTAGQRSADRTWRLPLWDDYQEQIESPFADMKNIGGMPAGSITAGCFLSRFAEGQRWAHIDCAGSAWQWGKPESGTGRPVGMLVDWLVHRAGGWDALD</sequence>
<dbReference type="InterPro" id="IPR043472">
    <property type="entry name" value="Macro_dom-like"/>
</dbReference>
<keyword evidence="8" id="KW-0963">Cytoplasm</keyword>
<comment type="catalytic activity">
    <reaction evidence="2 8">
        <text>Release of an N-terminal amino acid, preferentially leucine, but not glutamic or aspartic acids.</text>
        <dbReference type="EC" id="3.4.11.10"/>
    </reaction>
</comment>
<evidence type="ECO:0000256" key="1">
    <source>
        <dbReference type="ARBA" id="ARBA00000135"/>
    </source>
</evidence>
<evidence type="ECO:0000256" key="3">
    <source>
        <dbReference type="ARBA" id="ARBA00009528"/>
    </source>
</evidence>
<dbReference type="GO" id="GO:0006508">
    <property type="term" value="P:proteolysis"/>
    <property type="evidence" value="ECO:0007669"/>
    <property type="project" value="UniProtKB-KW"/>
</dbReference>
<feature type="active site" evidence="8">
    <location>
        <position position="274"/>
    </location>
</feature>
<feature type="domain" description="Cytosol aminopeptidase" evidence="9">
    <location>
        <begin position="342"/>
        <end position="349"/>
    </location>
</feature>
<protein>
    <recommendedName>
        <fullName evidence="8">Probable cytosol aminopeptidase</fullName>
        <ecNumber evidence="8">3.4.11.1</ecNumber>
    </recommendedName>
    <alternativeName>
        <fullName evidence="8">Leucine aminopeptidase</fullName>
        <shortName evidence="8">LAP</shortName>
        <ecNumber evidence="8">3.4.11.10</ecNumber>
    </alternativeName>
    <alternativeName>
        <fullName evidence="8">Leucyl aminopeptidase</fullName>
    </alternativeName>
</protein>
<evidence type="ECO:0000256" key="4">
    <source>
        <dbReference type="ARBA" id="ARBA00022438"/>
    </source>
</evidence>
<organism evidence="10 11">
    <name type="scientific">Wenzhouxiangella sediminis</name>
    <dbReference type="NCBI Taxonomy" id="1792836"/>
    <lineage>
        <taxon>Bacteria</taxon>
        <taxon>Pseudomonadati</taxon>
        <taxon>Pseudomonadota</taxon>
        <taxon>Gammaproteobacteria</taxon>
        <taxon>Chromatiales</taxon>
        <taxon>Wenzhouxiangellaceae</taxon>
        <taxon>Wenzhouxiangella</taxon>
    </lineage>
</organism>
<feature type="binding site" evidence="8">
    <location>
        <position position="344"/>
    </location>
    <ligand>
        <name>Mn(2+)</name>
        <dbReference type="ChEBI" id="CHEBI:29035"/>
        <label>1</label>
    </ligand>
</feature>
<gene>
    <name evidence="8" type="primary">pepA</name>
    <name evidence="10" type="ORF">DZC52_09475</name>
</gene>
<evidence type="ECO:0000313" key="10">
    <source>
        <dbReference type="EMBL" id="RFF30296.1"/>
    </source>
</evidence>
<dbReference type="GO" id="GO:0030145">
    <property type="term" value="F:manganese ion binding"/>
    <property type="evidence" value="ECO:0007669"/>
    <property type="project" value="UniProtKB-UniRule"/>
</dbReference>
<feature type="binding site" evidence="8">
    <location>
        <position position="267"/>
    </location>
    <ligand>
        <name>Mn(2+)</name>
        <dbReference type="ChEBI" id="CHEBI:29035"/>
        <label>2</label>
    </ligand>
</feature>
<dbReference type="InterPro" id="IPR023042">
    <property type="entry name" value="Peptidase_M17_leu_NH2_pept"/>
</dbReference>
<dbReference type="PANTHER" id="PTHR11963">
    <property type="entry name" value="LEUCINE AMINOPEPTIDASE-RELATED"/>
    <property type="match status" value="1"/>
</dbReference>
<evidence type="ECO:0000256" key="5">
    <source>
        <dbReference type="ARBA" id="ARBA00022670"/>
    </source>
</evidence>
<comment type="function">
    <text evidence="8">Presumably involved in the processing and regular turnover of intracellular proteins. Catalyzes the removal of unsubstituted N-terminal amino acids from various peptides.</text>
</comment>
<feature type="binding site" evidence="8">
    <location>
        <position position="262"/>
    </location>
    <ligand>
        <name>Mn(2+)</name>
        <dbReference type="ChEBI" id="CHEBI:29035"/>
        <label>2</label>
    </ligand>
</feature>
<keyword evidence="5 8" id="KW-0645">Protease</keyword>
<dbReference type="GO" id="GO:0070006">
    <property type="term" value="F:metalloaminopeptidase activity"/>
    <property type="evidence" value="ECO:0007669"/>
    <property type="project" value="InterPro"/>
</dbReference>
<feature type="binding site" evidence="8">
    <location>
        <position position="285"/>
    </location>
    <ligand>
        <name>Mn(2+)</name>
        <dbReference type="ChEBI" id="CHEBI:29035"/>
        <label>2</label>
    </ligand>
</feature>
<dbReference type="InterPro" id="IPR011356">
    <property type="entry name" value="Leucine_aapep/pepB"/>
</dbReference>
<comment type="cofactor">
    <cofactor evidence="8">
        <name>Mn(2+)</name>
        <dbReference type="ChEBI" id="CHEBI:29035"/>
    </cofactor>
    <text evidence="8">Binds 2 manganese ions per subunit.</text>
</comment>
<feature type="binding site" evidence="8">
    <location>
        <position position="346"/>
    </location>
    <ligand>
        <name>Mn(2+)</name>
        <dbReference type="ChEBI" id="CHEBI:29035"/>
        <label>2</label>
    </ligand>
</feature>
<feature type="binding site" evidence="8">
    <location>
        <position position="346"/>
    </location>
    <ligand>
        <name>Mn(2+)</name>
        <dbReference type="ChEBI" id="CHEBI:29035"/>
        <label>1</label>
    </ligand>
</feature>
<dbReference type="PROSITE" id="PS00631">
    <property type="entry name" value="CYTOSOL_AP"/>
    <property type="match status" value="1"/>
</dbReference>
<dbReference type="PRINTS" id="PR00481">
    <property type="entry name" value="LAMNOPPTDASE"/>
</dbReference>
<reference evidence="10 11" key="1">
    <citation type="submission" date="2018-08" db="EMBL/GenBank/DDBJ databases">
        <title>Wenzhouxiangella salilacus sp. nov., a novel bacterium isolated from a saline lake in Xinjiang Province, China.</title>
        <authorList>
            <person name="Han S."/>
        </authorList>
    </citation>
    <scope>NUCLEOTIDE SEQUENCE [LARGE SCALE GENOMIC DNA]</scope>
    <source>
        <strain evidence="10 11">XDB06</strain>
    </source>
</reference>
<keyword evidence="11" id="KW-1185">Reference proteome</keyword>
<comment type="subcellular location">
    <subcellularLocation>
        <location evidence="8">Cytoplasm</location>
    </subcellularLocation>
</comment>
<dbReference type="SUPFAM" id="SSF53187">
    <property type="entry name" value="Zn-dependent exopeptidases"/>
    <property type="match status" value="1"/>
</dbReference>
<dbReference type="AlphaFoldDB" id="A0A3E1K8E0"/>
<dbReference type="Proteomes" id="UP000260351">
    <property type="component" value="Unassembled WGS sequence"/>
</dbReference>
<evidence type="ECO:0000256" key="8">
    <source>
        <dbReference type="HAMAP-Rule" id="MF_00181"/>
    </source>
</evidence>
<dbReference type="InterPro" id="IPR008283">
    <property type="entry name" value="Peptidase_M17_N"/>
</dbReference>
<accession>A0A3E1K8E0</accession>
<dbReference type="Pfam" id="PF00883">
    <property type="entry name" value="Peptidase_M17"/>
    <property type="match status" value="1"/>
</dbReference>
<evidence type="ECO:0000256" key="2">
    <source>
        <dbReference type="ARBA" id="ARBA00000967"/>
    </source>
</evidence>
<comment type="catalytic activity">
    <reaction evidence="1 8">
        <text>Release of an N-terminal amino acid, Xaa-|-Yaa-, in which Xaa is preferably Leu, but may be other amino acids including Pro although not Arg or Lys, and Yaa may be Pro. Amino acid amides and methyl esters are also readily hydrolyzed, but rates on arylamides are exceedingly low.</text>
        <dbReference type="EC" id="3.4.11.1"/>
    </reaction>
</comment>
<proteinExistence type="inferred from homology"/>
<evidence type="ECO:0000259" key="9">
    <source>
        <dbReference type="PROSITE" id="PS00631"/>
    </source>
</evidence>
<evidence type="ECO:0000256" key="6">
    <source>
        <dbReference type="ARBA" id="ARBA00022801"/>
    </source>
</evidence>
<dbReference type="RefSeq" id="WP_116650897.1">
    <property type="nucleotide sequence ID" value="NZ_QUZK01000037.1"/>
</dbReference>
<comment type="similarity">
    <text evidence="3 8">Belongs to the peptidase M17 family.</text>
</comment>
<keyword evidence="4 8" id="KW-0031">Aminopeptidase</keyword>
<dbReference type="NCBIfam" id="NF002074">
    <property type="entry name" value="PRK00913.1-4"/>
    <property type="match status" value="1"/>
</dbReference>
<dbReference type="PANTHER" id="PTHR11963:SF23">
    <property type="entry name" value="CYTOSOL AMINOPEPTIDASE"/>
    <property type="match status" value="1"/>
</dbReference>
<dbReference type="EC" id="3.4.11.1" evidence="8"/>
<dbReference type="EC" id="3.4.11.10" evidence="8"/>
<dbReference type="InterPro" id="IPR000819">
    <property type="entry name" value="Peptidase_M17_C"/>
</dbReference>
<dbReference type="Gene3D" id="3.40.220.10">
    <property type="entry name" value="Leucine Aminopeptidase, subunit E, domain 1"/>
    <property type="match status" value="1"/>
</dbReference>
<dbReference type="HAMAP" id="MF_00181">
    <property type="entry name" value="Cytosol_peptidase_M17"/>
    <property type="match status" value="1"/>
</dbReference>
<evidence type="ECO:0000256" key="7">
    <source>
        <dbReference type="ARBA" id="ARBA00023211"/>
    </source>
</evidence>
<keyword evidence="6 8" id="KW-0378">Hydrolase</keyword>
<keyword evidence="7 8" id="KW-0464">Manganese</keyword>
<dbReference type="GO" id="GO:0005737">
    <property type="term" value="C:cytoplasm"/>
    <property type="evidence" value="ECO:0007669"/>
    <property type="project" value="UniProtKB-SubCell"/>
</dbReference>